<accession>A0AAN9HPD0</accession>
<evidence type="ECO:0000313" key="5">
    <source>
        <dbReference type="EMBL" id="KAK7244319.1"/>
    </source>
</evidence>
<proteinExistence type="predicted"/>
<dbReference type="Pfam" id="PF00304">
    <property type="entry name" value="Gamma-thionin"/>
    <property type="match status" value="1"/>
</dbReference>
<dbReference type="InterPro" id="IPR036574">
    <property type="entry name" value="Scorpion_toxin-like_sf"/>
</dbReference>
<gene>
    <name evidence="5" type="ORF">RIF29_39139</name>
</gene>
<sequence length="73" mass="8341">MEKKSLAGLCFLLLVIFVAQEIVVQTEAKTCENLADKYRGPCFGGCDHHCKTKEHLLSGRCRDDFRCWCTRNC</sequence>
<evidence type="ECO:0000256" key="3">
    <source>
        <dbReference type="SAM" id="SignalP"/>
    </source>
</evidence>
<keyword evidence="6" id="KW-1185">Reference proteome</keyword>
<evidence type="ECO:0000313" key="6">
    <source>
        <dbReference type="Proteomes" id="UP001372338"/>
    </source>
</evidence>
<keyword evidence="1" id="KW-0929">Antimicrobial</keyword>
<dbReference type="Gene3D" id="3.30.30.10">
    <property type="entry name" value="Knottin, scorpion toxin-like"/>
    <property type="match status" value="1"/>
</dbReference>
<feature type="chain" id="PRO_5042896028" description="Knottins-like domain-containing protein" evidence="3">
    <location>
        <begin position="29"/>
        <end position="73"/>
    </location>
</feature>
<comment type="caution">
    <text evidence="5">The sequence shown here is derived from an EMBL/GenBank/DDBJ whole genome shotgun (WGS) entry which is preliminary data.</text>
</comment>
<dbReference type="AlphaFoldDB" id="A0AAN9HPD0"/>
<evidence type="ECO:0000256" key="2">
    <source>
        <dbReference type="ARBA" id="ARBA00022577"/>
    </source>
</evidence>
<name>A0AAN9HPD0_CROPI</name>
<dbReference type="GO" id="GO:0031640">
    <property type="term" value="P:killing of cells of another organism"/>
    <property type="evidence" value="ECO:0007669"/>
    <property type="project" value="UniProtKB-KW"/>
</dbReference>
<feature type="domain" description="Knottins-like" evidence="4">
    <location>
        <begin position="30"/>
        <end position="73"/>
    </location>
</feature>
<evidence type="ECO:0000259" key="4">
    <source>
        <dbReference type="SMART" id="SM00505"/>
    </source>
</evidence>
<feature type="signal peptide" evidence="3">
    <location>
        <begin position="1"/>
        <end position="28"/>
    </location>
</feature>
<keyword evidence="2" id="KW-0295">Fungicide</keyword>
<dbReference type="SUPFAM" id="SSF57095">
    <property type="entry name" value="Scorpion toxin-like"/>
    <property type="match status" value="1"/>
</dbReference>
<dbReference type="Proteomes" id="UP001372338">
    <property type="component" value="Unassembled WGS sequence"/>
</dbReference>
<reference evidence="5 6" key="1">
    <citation type="submission" date="2024-01" db="EMBL/GenBank/DDBJ databases">
        <title>The genomes of 5 underutilized Papilionoideae crops provide insights into root nodulation and disease resistanc.</title>
        <authorList>
            <person name="Yuan L."/>
        </authorList>
    </citation>
    <scope>NUCLEOTIDE SEQUENCE [LARGE SCALE GENOMIC DNA]</scope>
    <source>
        <strain evidence="5">ZHUSHIDOU_FW_LH</strain>
        <tissue evidence="5">Leaf</tissue>
    </source>
</reference>
<organism evidence="5 6">
    <name type="scientific">Crotalaria pallida</name>
    <name type="common">Smooth rattlebox</name>
    <name type="synonym">Crotalaria striata</name>
    <dbReference type="NCBI Taxonomy" id="3830"/>
    <lineage>
        <taxon>Eukaryota</taxon>
        <taxon>Viridiplantae</taxon>
        <taxon>Streptophyta</taxon>
        <taxon>Embryophyta</taxon>
        <taxon>Tracheophyta</taxon>
        <taxon>Spermatophyta</taxon>
        <taxon>Magnoliopsida</taxon>
        <taxon>eudicotyledons</taxon>
        <taxon>Gunneridae</taxon>
        <taxon>Pentapetalae</taxon>
        <taxon>rosids</taxon>
        <taxon>fabids</taxon>
        <taxon>Fabales</taxon>
        <taxon>Fabaceae</taxon>
        <taxon>Papilionoideae</taxon>
        <taxon>50 kb inversion clade</taxon>
        <taxon>genistoids sensu lato</taxon>
        <taxon>core genistoids</taxon>
        <taxon>Crotalarieae</taxon>
        <taxon>Crotalaria</taxon>
    </lineage>
</organism>
<dbReference type="InterPro" id="IPR003614">
    <property type="entry name" value="Knottins"/>
</dbReference>
<dbReference type="SMART" id="SM00505">
    <property type="entry name" value="Knot1"/>
    <property type="match status" value="1"/>
</dbReference>
<evidence type="ECO:0000256" key="1">
    <source>
        <dbReference type="ARBA" id="ARBA00022529"/>
    </source>
</evidence>
<keyword evidence="3" id="KW-0732">Signal</keyword>
<protein>
    <recommendedName>
        <fullName evidence="4">Knottins-like domain-containing protein</fullName>
    </recommendedName>
</protein>
<dbReference type="EMBL" id="JAYWIO010000008">
    <property type="protein sequence ID" value="KAK7244319.1"/>
    <property type="molecule type" value="Genomic_DNA"/>
</dbReference>
<dbReference type="GO" id="GO:0050832">
    <property type="term" value="P:defense response to fungus"/>
    <property type="evidence" value="ECO:0007669"/>
    <property type="project" value="UniProtKB-KW"/>
</dbReference>